<dbReference type="AlphaFoldDB" id="A0A3M7SM93"/>
<name>A0A3M7SM93_BRAPC</name>
<evidence type="ECO:0000313" key="2">
    <source>
        <dbReference type="Proteomes" id="UP000276133"/>
    </source>
</evidence>
<keyword evidence="2" id="KW-1185">Reference proteome</keyword>
<accession>A0A3M7SM93</accession>
<evidence type="ECO:0000313" key="1">
    <source>
        <dbReference type="EMBL" id="RNA36795.1"/>
    </source>
</evidence>
<reference evidence="1 2" key="1">
    <citation type="journal article" date="2018" name="Sci. Rep.">
        <title>Genomic signatures of local adaptation to the degree of environmental predictability in rotifers.</title>
        <authorList>
            <person name="Franch-Gras L."/>
            <person name="Hahn C."/>
            <person name="Garcia-Roger E.M."/>
            <person name="Carmona M.J."/>
            <person name="Serra M."/>
            <person name="Gomez A."/>
        </authorList>
    </citation>
    <scope>NUCLEOTIDE SEQUENCE [LARGE SCALE GENOMIC DNA]</scope>
    <source>
        <strain evidence="1">HYR1</strain>
    </source>
</reference>
<protein>
    <submittedName>
        <fullName evidence="1">Uncharacterized protein</fullName>
    </submittedName>
</protein>
<dbReference type="Proteomes" id="UP000276133">
    <property type="component" value="Unassembled WGS sequence"/>
</dbReference>
<proteinExistence type="predicted"/>
<gene>
    <name evidence="1" type="ORF">BpHYR1_005576</name>
</gene>
<dbReference type="EMBL" id="REGN01001125">
    <property type="protein sequence ID" value="RNA36795.1"/>
    <property type="molecule type" value="Genomic_DNA"/>
</dbReference>
<sequence length="62" mass="7277">MIRIKKEFGAVWLLIVWGSSDEDESENFVSPNCSSLVRQAREQKKNFDDIFKPNINVIRHKL</sequence>
<organism evidence="1 2">
    <name type="scientific">Brachionus plicatilis</name>
    <name type="common">Marine rotifer</name>
    <name type="synonym">Brachionus muelleri</name>
    <dbReference type="NCBI Taxonomy" id="10195"/>
    <lineage>
        <taxon>Eukaryota</taxon>
        <taxon>Metazoa</taxon>
        <taxon>Spiralia</taxon>
        <taxon>Gnathifera</taxon>
        <taxon>Rotifera</taxon>
        <taxon>Eurotatoria</taxon>
        <taxon>Monogononta</taxon>
        <taxon>Pseudotrocha</taxon>
        <taxon>Ploima</taxon>
        <taxon>Brachionidae</taxon>
        <taxon>Brachionus</taxon>
    </lineage>
</organism>
<comment type="caution">
    <text evidence="1">The sequence shown here is derived from an EMBL/GenBank/DDBJ whole genome shotgun (WGS) entry which is preliminary data.</text>
</comment>